<dbReference type="PANTHER" id="PTHR12131:SF1">
    <property type="entry name" value="ATP-DEPENDENT RNA HELICASE SUPV3L1, MITOCHONDRIAL-RELATED"/>
    <property type="match status" value="1"/>
</dbReference>
<dbReference type="InterPro" id="IPR001650">
    <property type="entry name" value="Helicase_C-like"/>
</dbReference>
<name>A0ABM6PM44_9MICO</name>
<dbReference type="InterPro" id="IPR014001">
    <property type="entry name" value="Helicase_ATP-bd"/>
</dbReference>
<keyword evidence="4" id="KW-0067">ATP-binding</keyword>
<keyword evidence="3 8" id="KW-0347">Helicase</keyword>
<feature type="domain" description="Helicase ATP-binding" evidence="6">
    <location>
        <begin position="29"/>
        <end position="187"/>
    </location>
</feature>
<dbReference type="Pfam" id="PF26090">
    <property type="entry name" value="SH3_HelY"/>
    <property type="match status" value="1"/>
</dbReference>
<sequence>MNDAPDIGLRGHFTARFAFDLDPFQLSAMDALDRGSSVLVAAPTGAGKTIVGEYAVHRAMAHGVKVFYTTPIKALSNQKYQELVEWLGHESVGLVTGDVNVNSEAQVVVMTTEILRNMMYADSPTLHSLGYVVMDEVHYLADRMRGPVWEEIIIHLPRSVQLVALSATVSNVEEFGAWIEEVRGSTEVIVSERRPIPLWQHVLSDHELIDVFLDEDGRATPSHGPFVHRRYREVNPMLAEIGKGKGTWGDVPDGHRYGGKRHGRGRKSGRSGRRGYRDRRNDQRGPHRSHRHEQRMRPRAMSRADVIYLLEERGMLPAIFFIFSRSGCDQAVAQLMRANVRLTDDAERSQIKEAFRAALGDLRADDYDALGIGRIERAAMNGLAAHHAGQLPAVKAVIEDLFARGLIKVVCATETLALGINMPARTVVLDKLTKFNGTEHAKITPGEYTQLTGRAGRRGIDVEGHAVVVVGSSIAAQDVAGLASTRTYKLHSAFRPTYNMAVNLLGRFSLDEAYETLESSFAQFHTDRSVVAQTRKAREKQEVAEQYREAMHCSKGDIAQYADILEKISAREKELSRTRADKQRERTRSIVGKLRRGEVIAIPGGRRSGFAVVIDHDKTVRGPRVWVITREGQLRDLYTEDFTASPMVLTTMRVPSLDRVRSARVRKDTASALREKLRGEDSPRAAVRARSSEKSANPNHDSLLVQLREDLREHPCHHCDDREQHMRWISRYRKAAREAARAERTIAQRTSQLVRQFDRVRAVLEALGYVGESDASRHVTVTAKGELLKRIYSERDLIVCEALDQGVLEGLSPAALAAVASALSYEPRREEGGSEDHDDRSVSRALYALSVLADDINVQERRAGLDQTPAPHPGLCSAVYRWAKGEGFAQSIGNAAVAPGDFVRHVRQVIDLLDHLAHVPGQSHAGVAATARKARLQLLRGIVAQDM</sequence>
<feature type="region of interest" description="Disordered" evidence="5">
    <location>
        <begin position="242"/>
        <end position="298"/>
    </location>
</feature>
<keyword evidence="1" id="KW-0547">Nucleotide-binding</keyword>
<dbReference type="CDD" id="cd18795">
    <property type="entry name" value="SF2_C_Ski2"/>
    <property type="match status" value="1"/>
</dbReference>
<evidence type="ECO:0000313" key="8">
    <source>
        <dbReference type="EMBL" id="ATH96606.1"/>
    </source>
</evidence>
<dbReference type="PROSITE" id="PS51192">
    <property type="entry name" value="HELICASE_ATP_BIND_1"/>
    <property type="match status" value="1"/>
</dbReference>
<dbReference type="Pfam" id="PF00271">
    <property type="entry name" value="Helicase_C"/>
    <property type="match status" value="1"/>
</dbReference>
<keyword evidence="2" id="KW-0378">Hydrolase</keyword>
<keyword evidence="9" id="KW-1185">Reference proteome</keyword>
<protein>
    <submittedName>
        <fullName evidence="8">RNA helicase</fullName>
    </submittedName>
</protein>
<evidence type="ECO:0000256" key="1">
    <source>
        <dbReference type="ARBA" id="ARBA00022741"/>
    </source>
</evidence>
<dbReference type="Pfam" id="PF00270">
    <property type="entry name" value="DEAD"/>
    <property type="match status" value="1"/>
</dbReference>
<dbReference type="Pfam" id="PF08148">
    <property type="entry name" value="DSHCT"/>
    <property type="match status" value="1"/>
</dbReference>
<evidence type="ECO:0000259" key="7">
    <source>
        <dbReference type="PROSITE" id="PS51194"/>
    </source>
</evidence>
<dbReference type="SMART" id="SM01142">
    <property type="entry name" value="DSHCT"/>
    <property type="match status" value="1"/>
</dbReference>
<accession>A0ABM6PM44</accession>
<dbReference type="InterPro" id="IPR050699">
    <property type="entry name" value="RNA-DNA_Helicase"/>
</dbReference>
<dbReference type="PROSITE" id="PS51194">
    <property type="entry name" value="HELICASE_CTER"/>
    <property type="match status" value="1"/>
</dbReference>
<evidence type="ECO:0000313" key="9">
    <source>
        <dbReference type="Proteomes" id="UP000815698"/>
    </source>
</evidence>
<dbReference type="EMBL" id="CP023482">
    <property type="protein sequence ID" value="ATH96606.1"/>
    <property type="molecule type" value="Genomic_DNA"/>
</dbReference>
<organism evidence="8 9">
    <name type="scientific">Dermabacter jinjuensis</name>
    <dbReference type="NCBI Taxonomy" id="1667168"/>
    <lineage>
        <taxon>Bacteria</taxon>
        <taxon>Bacillati</taxon>
        <taxon>Actinomycetota</taxon>
        <taxon>Actinomycetes</taxon>
        <taxon>Micrococcales</taxon>
        <taxon>Dermabacteraceae</taxon>
        <taxon>Dermabacter</taxon>
    </lineage>
</organism>
<dbReference type="Gene3D" id="1.10.3380.30">
    <property type="match status" value="1"/>
</dbReference>
<dbReference type="RefSeq" id="WP_096882917.1">
    <property type="nucleotide sequence ID" value="NZ_CP023482.1"/>
</dbReference>
<dbReference type="PANTHER" id="PTHR12131">
    <property type="entry name" value="ATP-DEPENDENT RNA AND DNA HELICASE"/>
    <property type="match status" value="1"/>
</dbReference>
<feature type="compositionally biased region" description="Basic and acidic residues" evidence="5">
    <location>
        <begin position="670"/>
        <end position="683"/>
    </location>
</feature>
<dbReference type="InterPro" id="IPR012961">
    <property type="entry name" value="Ski2/MTR4_C"/>
</dbReference>
<feature type="domain" description="Helicase C-terminal" evidence="7">
    <location>
        <begin position="302"/>
        <end position="506"/>
    </location>
</feature>
<dbReference type="Proteomes" id="UP000815698">
    <property type="component" value="Chromosome"/>
</dbReference>
<proteinExistence type="predicted"/>
<dbReference type="InterPro" id="IPR027417">
    <property type="entry name" value="P-loop_NTPase"/>
</dbReference>
<evidence type="ECO:0000256" key="4">
    <source>
        <dbReference type="ARBA" id="ARBA00022840"/>
    </source>
</evidence>
<evidence type="ECO:0000256" key="3">
    <source>
        <dbReference type="ARBA" id="ARBA00022806"/>
    </source>
</evidence>
<reference evidence="8 9" key="1">
    <citation type="journal article" date="2016" name="Int. J. Syst. Evol. Microbiol.">
        <title>Dermabacter jinjuensis sp. nov., a novel species of the genus Dermabacter isolated from a clinical specimen.</title>
        <authorList>
            <person name="Park Y.K."/>
            <person name="Lee K.M."/>
            <person name="Lee W.K."/>
            <person name="Cho M.J."/>
            <person name="Lee H.S."/>
            <person name="Cho Y.G."/>
            <person name="Lee Y.C."/>
            <person name="Lee W.K."/>
            <person name="Seong W.K."/>
            <person name="Hwang K.J."/>
        </authorList>
    </citation>
    <scope>NUCLEOTIDE SEQUENCE [LARGE SCALE GENOMIC DNA]</scope>
    <source>
        <strain evidence="8 9">32T</strain>
    </source>
</reference>
<dbReference type="GO" id="GO:0004386">
    <property type="term" value="F:helicase activity"/>
    <property type="evidence" value="ECO:0007669"/>
    <property type="project" value="UniProtKB-KW"/>
</dbReference>
<dbReference type="InterPro" id="IPR058621">
    <property type="entry name" value="SH3_HelY"/>
</dbReference>
<feature type="region of interest" description="Disordered" evidence="5">
    <location>
        <begin position="670"/>
        <end position="701"/>
    </location>
</feature>
<evidence type="ECO:0000256" key="2">
    <source>
        <dbReference type="ARBA" id="ARBA00022801"/>
    </source>
</evidence>
<dbReference type="SMART" id="SM00487">
    <property type="entry name" value="DEXDc"/>
    <property type="match status" value="1"/>
</dbReference>
<feature type="compositionally biased region" description="Basic residues" evidence="5">
    <location>
        <begin position="257"/>
        <end position="277"/>
    </location>
</feature>
<dbReference type="SUPFAM" id="SSF52540">
    <property type="entry name" value="P-loop containing nucleoside triphosphate hydrolases"/>
    <property type="match status" value="1"/>
</dbReference>
<dbReference type="Gene3D" id="3.40.50.300">
    <property type="entry name" value="P-loop containing nucleotide triphosphate hydrolases"/>
    <property type="match status" value="2"/>
</dbReference>
<feature type="compositionally biased region" description="Basic residues" evidence="5">
    <location>
        <begin position="286"/>
        <end position="298"/>
    </location>
</feature>
<dbReference type="SMART" id="SM00490">
    <property type="entry name" value="HELICc"/>
    <property type="match status" value="1"/>
</dbReference>
<dbReference type="InterPro" id="IPR011545">
    <property type="entry name" value="DEAD/DEAH_box_helicase_dom"/>
</dbReference>
<gene>
    <name evidence="8" type="ORF">COP05_05500</name>
</gene>
<evidence type="ECO:0000259" key="6">
    <source>
        <dbReference type="PROSITE" id="PS51192"/>
    </source>
</evidence>
<evidence type="ECO:0000256" key="5">
    <source>
        <dbReference type="SAM" id="MobiDB-lite"/>
    </source>
</evidence>